<dbReference type="InterPro" id="IPR046866">
    <property type="entry name" value="FapA_N"/>
</dbReference>
<reference evidence="3 4" key="1">
    <citation type="submission" date="2016-10" db="EMBL/GenBank/DDBJ databases">
        <authorList>
            <person name="de Groot N.N."/>
        </authorList>
    </citation>
    <scope>NUCLEOTIDE SEQUENCE [LARGE SCALE GENOMIC DNA]</scope>
    <source>
        <strain evidence="3 4">ATCC 51327</strain>
    </source>
</reference>
<accession>A0A1I4JNY3</accession>
<sequence>MGNKDGTIEIKAEQVKVVNPTGSGSYPLLKVDQNVNVYLDGEKIDEETVVFADSKIEIEKIEEKSQKDLNLKITQEALQAYLNINIKSGYKVKIKDHPPASVVKLETEKIITDPVELTESDISILLLKNRVRYGVKKELLTKIINNNQTGEFLIAEGDKPVSGQDARINLIEKEDEQCKSGDFNCITSFAEGEIVAEKQPAVPGKDGINVLREKITAPPVKDYQLVAGKGSKLINDGSQAVATEVGRPKLEKKKDQFIVTIVPQYIIEGDVDKTTGNIRYQGDLIVQGNIFDYFDVRVGNNLHIAKSIAGCNANANGDIIVGQNIVNSQIKAGLYLSRKLVADLKKLFKELEDMIAAVNEILGAAQERMGFLQRNLQLGRILKLLLIDKFKQIPILINKLADKTSTYDYDWEAISTISEMKQLFKGYKKILRINDLDIFIKLKDQLEVIIDAQHNLKEANVSADYIQNSTINAASNVIIRNKGCYNSEISAGKNIINIGQQGFVKGGKYSAEDFIYLKVVNSSLSRTDFRIGKGIYVQYIESNVKIESDNDVIFIDQPQNNLYLAVNSKGELEQQAGSPDFKELKKLVNYQSESSKN</sequence>
<feature type="domain" description="Flagellar Assembly Protein A N-terminal region" evidence="2">
    <location>
        <begin position="99"/>
        <end position="252"/>
    </location>
</feature>
<evidence type="ECO:0000313" key="3">
    <source>
        <dbReference type="EMBL" id="SFL68308.1"/>
    </source>
</evidence>
<dbReference type="Pfam" id="PF20250">
    <property type="entry name" value="FapA_N"/>
    <property type="match status" value="1"/>
</dbReference>
<protein>
    <recommendedName>
        <fullName evidence="2">Flagellar Assembly Protein A N-terminal region domain-containing protein</fullName>
    </recommendedName>
</protein>
<evidence type="ECO:0000313" key="4">
    <source>
        <dbReference type="Proteomes" id="UP000199006"/>
    </source>
</evidence>
<dbReference type="EMBL" id="FOTI01000024">
    <property type="protein sequence ID" value="SFL68308.1"/>
    <property type="molecule type" value="Genomic_DNA"/>
</dbReference>
<dbReference type="STRING" id="29563.SAMN02983006_01767"/>
<evidence type="ECO:0000256" key="1">
    <source>
        <dbReference type="SAM" id="Coils"/>
    </source>
</evidence>
<organism evidence="3 4">
    <name type="scientific">Halanaerobium salsuginis</name>
    <dbReference type="NCBI Taxonomy" id="29563"/>
    <lineage>
        <taxon>Bacteria</taxon>
        <taxon>Bacillati</taxon>
        <taxon>Bacillota</taxon>
        <taxon>Clostridia</taxon>
        <taxon>Halanaerobiales</taxon>
        <taxon>Halanaerobiaceae</taxon>
        <taxon>Halanaerobium</taxon>
    </lineage>
</organism>
<name>A0A1I4JNY3_9FIRM</name>
<dbReference type="Proteomes" id="UP000199006">
    <property type="component" value="Unassembled WGS sequence"/>
</dbReference>
<keyword evidence="4" id="KW-1185">Reference proteome</keyword>
<dbReference type="InterPro" id="IPR005646">
    <property type="entry name" value="FapA"/>
</dbReference>
<proteinExistence type="predicted"/>
<feature type="coiled-coil region" evidence="1">
    <location>
        <begin position="341"/>
        <end position="368"/>
    </location>
</feature>
<evidence type="ECO:0000259" key="2">
    <source>
        <dbReference type="Pfam" id="PF20250"/>
    </source>
</evidence>
<dbReference type="PANTHER" id="PTHR38032:SF1">
    <property type="entry name" value="RNA-BINDING PROTEIN KHPB N-TERMINAL DOMAIN-CONTAINING PROTEIN"/>
    <property type="match status" value="1"/>
</dbReference>
<dbReference type="PANTHER" id="PTHR38032">
    <property type="entry name" value="POLYMERASE-RELATED"/>
    <property type="match status" value="1"/>
</dbReference>
<gene>
    <name evidence="3" type="ORF">SAMN02983006_01767</name>
</gene>
<dbReference type="InterPro" id="IPR046865">
    <property type="entry name" value="FapA_b_solenoid"/>
</dbReference>
<dbReference type="AlphaFoldDB" id="A0A1I4JNY3"/>
<dbReference type="Pfam" id="PF03961">
    <property type="entry name" value="FapA"/>
    <property type="match status" value="1"/>
</dbReference>
<keyword evidence="1" id="KW-0175">Coiled coil</keyword>